<evidence type="ECO:0000313" key="2">
    <source>
        <dbReference type="EMBL" id="CDG82701.1"/>
    </source>
</evidence>
<dbReference type="CDD" id="cd03450">
    <property type="entry name" value="NodN"/>
    <property type="match status" value="1"/>
</dbReference>
<keyword evidence="3" id="KW-1185">Reference proteome</keyword>
<dbReference type="EMBL" id="HG322949">
    <property type="protein sequence ID" value="CDG82701.1"/>
    <property type="molecule type" value="Genomic_DNA"/>
</dbReference>
<dbReference type="Gene3D" id="3.10.129.10">
    <property type="entry name" value="Hotdog Thioesterase"/>
    <property type="match status" value="1"/>
</dbReference>
<dbReference type="Pfam" id="PF01575">
    <property type="entry name" value="MaoC_dehydratas"/>
    <property type="match status" value="1"/>
</dbReference>
<dbReference type="AlphaFoldDB" id="W0V495"/>
<organism evidence="2 3">
    <name type="scientific">Janthinobacterium agaricidamnosum NBRC 102515 = DSM 9628</name>
    <dbReference type="NCBI Taxonomy" id="1349767"/>
    <lineage>
        <taxon>Bacteria</taxon>
        <taxon>Pseudomonadati</taxon>
        <taxon>Pseudomonadota</taxon>
        <taxon>Betaproteobacteria</taxon>
        <taxon>Burkholderiales</taxon>
        <taxon>Oxalobacteraceae</taxon>
        <taxon>Janthinobacterium</taxon>
    </lineage>
</organism>
<sequence length="148" mass="16521">MSSLEDLHSLVGQHVAYSDWVTITQKHIDDFAETSGDRQWIHVDAERCQRESPFGSTIAHGFLTLSLVSAMLENAVRLPAARVTLNYGLNKVRFPAPVPVDSRLRASLAILSYEVIDKGVQLGWKVVIERDGGDKPVCVAQFLMHFYP</sequence>
<dbReference type="HOGENOM" id="CLU_108911_0_0_4"/>
<dbReference type="InterPro" id="IPR002539">
    <property type="entry name" value="MaoC-like_dom"/>
</dbReference>
<accession>W0V495</accession>
<dbReference type="eggNOG" id="COG2030">
    <property type="taxonomic scope" value="Bacteria"/>
</dbReference>
<reference evidence="2 3" key="1">
    <citation type="journal article" date="2015" name="Genome Announc.">
        <title>Genome Sequence of Mushroom Soft-Rot Pathogen Janthinobacterium agaricidamnosum.</title>
        <authorList>
            <person name="Graupner K."/>
            <person name="Lackner G."/>
            <person name="Hertweck C."/>
        </authorList>
    </citation>
    <scope>NUCLEOTIDE SEQUENCE [LARGE SCALE GENOMIC DNA]</scope>
    <source>
        <strain evidence="3">NBRC 102515 / DSM 9628</strain>
    </source>
</reference>
<name>W0V495_9BURK</name>
<evidence type="ECO:0000313" key="3">
    <source>
        <dbReference type="Proteomes" id="UP000027604"/>
    </source>
</evidence>
<dbReference type="InterPro" id="IPR039375">
    <property type="entry name" value="NodN-like"/>
</dbReference>
<dbReference type="EC" id="4.2.1.17" evidence="2"/>
<dbReference type="Proteomes" id="UP000027604">
    <property type="component" value="Chromosome I"/>
</dbReference>
<dbReference type="PATRIC" id="fig|1349767.4.peg.3829"/>
<dbReference type="KEGG" id="jag:GJA_2066"/>
<dbReference type="SUPFAM" id="SSF54637">
    <property type="entry name" value="Thioesterase/thiol ester dehydrase-isomerase"/>
    <property type="match status" value="1"/>
</dbReference>
<gene>
    <name evidence="2" type="ORF">GJA_2066</name>
</gene>
<dbReference type="PANTHER" id="PTHR42993">
    <property type="entry name" value="MAOC-LIKE DEHYDRATASE DOMAIN-CONTAINING PROTEIN"/>
    <property type="match status" value="1"/>
</dbReference>
<dbReference type="InterPro" id="IPR029069">
    <property type="entry name" value="HotDog_dom_sf"/>
</dbReference>
<dbReference type="GO" id="GO:0004300">
    <property type="term" value="F:enoyl-CoA hydratase activity"/>
    <property type="evidence" value="ECO:0007669"/>
    <property type="project" value="UniProtKB-EC"/>
</dbReference>
<feature type="domain" description="MaoC-like" evidence="1">
    <location>
        <begin position="10"/>
        <end position="117"/>
    </location>
</feature>
<proteinExistence type="predicted"/>
<dbReference type="PANTHER" id="PTHR42993:SF1">
    <property type="entry name" value="MAOC-LIKE DEHYDRATASE DOMAIN-CONTAINING PROTEIN"/>
    <property type="match status" value="1"/>
</dbReference>
<protein>
    <submittedName>
        <fullName evidence="2">Putative enoyl-CoA hydratase 1</fullName>
        <ecNumber evidence="2">4.2.1.17</ecNumber>
    </submittedName>
</protein>
<evidence type="ECO:0000259" key="1">
    <source>
        <dbReference type="Pfam" id="PF01575"/>
    </source>
</evidence>
<keyword evidence="2" id="KW-0456">Lyase</keyword>
<dbReference type="STRING" id="1349767.GJA_2066"/>